<feature type="transmembrane region" description="Helical" evidence="6">
    <location>
        <begin position="258"/>
        <end position="279"/>
    </location>
</feature>
<evidence type="ECO:0000256" key="6">
    <source>
        <dbReference type="SAM" id="Phobius"/>
    </source>
</evidence>
<evidence type="ECO:0000256" key="4">
    <source>
        <dbReference type="ARBA" id="ARBA00022989"/>
    </source>
</evidence>
<accession>A0A0A1TKT5</accession>
<reference evidence="7 8" key="1">
    <citation type="journal article" date="2015" name="Genome Announc.">
        <title>Draft Genome Sequence and Gene Annotation of the Entomopathogenic Fungus Verticillium hemipterigenum.</title>
        <authorList>
            <person name="Horn F."/>
            <person name="Habel A."/>
            <person name="Scharf D.H."/>
            <person name="Dworschak J."/>
            <person name="Brakhage A.A."/>
            <person name="Guthke R."/>
            <person name="Hertweck C."/>
            <person name="Linde J."/>
        </authorList>
    </citation>
    <scope>NUCLEOTIDE SEQUENCE [LARGE SCALE GENOMIC DNA]</scope>
</reference>
<evidence type="ECO:0008006" key="9">
    <source>
        <dbReference type="Google" id="ProtNLM"/>
    </source>
</evidence>
<protein>
    <recommendedName>
        <fullName evidence="9">Choline transport protein</fullName>
    </recommendedName>
</protein>
<feature type="transmembrane region" description="Helical" evidence="6">
    <location>
        <begin position="299"/>
        <end position="318"/>
    </location>
</feature>
<dbReference type="PANTHER" id="PTHR45649:SF27">
    <property type="entry name" value="CHOLINE TRANSPORTER (EUROFUNG)"/>
    <property type="match status" value="1"/>
</dbReference>
<keyword evidence="3 6" id="KW-0812">Transmembrane</keyword>
<dbReference type="EMBL" id="CDHN01000003">
    <property type="protein sequence ID" value="CEJ91243.1"/>
    <property type="molecule type" value="Genomic_DNA"/>
</dbReference>
<feature type="transmembrane region" description="Helical" evidence="6">
    <location>
        <begin position="40"/>
        <end position="62"/>
    </location>
</feature>
<comment type="subcellular location">
    <subcellularLocation>
        <location evidence="1">Membrane</location>
        <topology evidence="1">Multi-pass membrane protein</topology>
    </subcellularLocation>
</comment>
<evidence type="ECO:0000256" key="5">
    <source>
        <dbReference type="ARBA" id="ARBA00023136"/>
    </source>
</evidence>
<proteinExistence type="predicted"/>
<dbReference type="GO" id="GO:0016020">
    <property type="term" value="C:membrane"/>
    <property type="evidence" value="ECO:0007669"/>
    <property type="project" value="UniProtKB-SubCell"/>
</dbReference>
<feature type="transmembrane region" description="Helical" evidence="6">
    <location>
        <begin position="180"/>
        <end position="202"/>
    </location>
</feature>
<dbReference type="PIRSF" id="PIRSF006060">
    <property type="entry name" value="AA_transporter"/>
    <property type="match status" value="1"/>
</dbReference>
<evidence type="ECO:0000313" key="7">
    <source>
        <dbReference type="EMBL" id="CEJ91243.1"/>
    </source>
</evidence>
<evidence type="ECO:0000256" key="3">
    <source>
        <dbReference type="ARBA" id="ARBA00022692"/>
    </source>
</evidence>
<dbReference type="OrthoDB" id="3900342at2759"/>
<dbReference type="Gene3D" id="1.20.1740.10">
    <property type="entry name" value="Amino acid/polyamine transporter I"/>
    <property type="match status" value="1"/>
</dbReference>
<feature type="transmembrane region" description="Helical" evidence="6">
    <location>
        <begin position="12"/>
        <end position="34"/>
    </location>
</feature>
<evidence type="ECO:0000313" key="8">
    <source>
        <dbReference type="Proteomes" id="UP000039046"/>
    </source>
</evidence>
<dbReference type="STRING" id="1531966.A0A0A1TKT5"/>
<keyword evidence="8" id="KW-1185">Reference proteome</keyword>
<evidence type="ECO:0000256" key="2">
    <source>
        <dbReference type="ARBA" id="ARBA00022448"/>
    </source>
</evidence>
<dbReference type="Proteomes" id="UP000039046">
    <property type="component" value="Unassembled WGS sequence"/>
</dbReference>
<gene>
    <name evidence="7" type="ORF">VHEMI06967</name>
</gene>
<keyword evidence="4 6" id="KW-1133">Transmembrane helix</keyword>
<feature type="transmembrane region" description="Helical" evidence="6">
    <location>
        <begin position="130"/>
        <end position="151"/>
    </location>
</feature>
<dbReference type="InterPro" id="IPR002293">
    <property type="entry name" value="AA/rel_permease1"/>
</dbReference>
<name>A0A0A1TKT5_9HYPO</name>
<keyword evidence="2" id="KW-0813">Transport</keyword>
<dbReference type="AlphaFoldDB" id="A0A0A1TKT5"/>
<evidence type="ECO:0000256" key="1">
    <source>
        <dbReference type="ARBA" id="ARBA00004141"/>
    </source>
</evidence>
<dbReference type="Pfam" id="PF13520">
    <property type="entry name" value="AA_permease_2"/>
    <property type="match status" value="1"/>
</dbReference>
<feature type="transmembrane region" description="Helical" evidence="6">
    <location>
        <begin position="232"/>
        <end position="252"/>
    </location>
</feature>
<dbReference type="PANTHER" id="PTHR45649">
    <property type="entry name" value="AMINO-ACID PERMEASE BAT1"/>
    <property type="match status" value="1"/>
</dbReference>
<dbReference type="GO" id="GO:0022857">
    <property type="term" value="F:transmembrane transporter activity"/>
    <property type="evidence" value="ECO:0007669"/>
    <property type="project" value="InterPro"/>
</dbReference>
<feature type="transmembrane region" description="Helical" evidence="6">
    <location>
        <begin position="330"/>
        <end position="349"/>
    </location>
</feature>
<organism evidence="7 8">
    <name type="scientific">[Torrubiella] hemipterigena</name>
    <dbReference type="NCBI Taxonomy" id="1531966"/>
    <lineage>
        <taxon>Eukaryota</taxon>
        <taxon>Fungi</taxon>
        <taxon>Dikarya</taxon>
        <taxon>Ascomycota</taxon>
        <taxon>Pezizomycotina</taxon>
        <taxon>Sordariomycetes</taxon>
        <taxon>Hypocreomycetidae</taxon>
        <taxon>Hypocreales</taxon>
        <taxon>Clavicipitaceae</taxon>
        <taxon>Clavicipitaceae incertae sedis</taxon>
        <taxon>'Torrubiella' clade</taxon>
    </lineage>
</organism>
<dbReference type="HOGENOM" id="CLU_004495_4_0_1"/>
<sequence length="371" mass="40817">MYAIFHPTFSPQPWHVFVSYLACTWLSCAIVLFGNKHLPFVGNLGLLFILSGFFVTILVCLVMPKVRGDPYATSDTVWREWTNSTGYSSNSLTFLIGMLNGAYTIGSTDCVTHLAEEIPRPSRNIPKIMAAQYLIGFSTGLLFVISVFYAVDDLPTALSSVPIFPLAGLYKQAVGTSGGALGLLIIVFLPTFITCIGCYVTAGRTLWTLSRDNAPPFCNLLRQVHPTLHNPFNATLVCALLSTLMGCIYVGSRTAFNALIGSYVIFSTLSYLGAILPHLLSMRRNIKPGAFWMDGMTGFIVNGISCLYIVVFIVFFSFPYVMPVGADNMNYTSLIVGGLTMFIIGFWFWRQGDYKGPRMVDMEEVHAPAAI</sequence>
<keyword evidence="5 6" id="KW-0472">Membrane</keyword>